<proteinExistence type="predicted"/>
<dbReference type="SUPFAM" id="SSF51556">
    <property type="entry name" value="Metallo-dependent hydrolases"/>
    <property type="match status" value="1"/>
</dbReference>
<dbReference type="PANTHER" id="PTHR21240:SF28">
    <property type="entry name" value="ISO-OROTATE DECARBOXYLASE (EUROFUNG)"/>
    <property type="match status" value="1"/>
</dbReference>
<dbReference type="GO" id="GO:0019748">
    <property type="term" value="P:secondary metabolic process"/>
    <property type="evidence" value="ECO:0007669"/>
    <property type="project" value="TreeGrafter"/>
</dbReference>
<dbReference type="AlphaFoldDB" id="A0A1F5YM41"/>
<evidence type="ECO:0000256" key="1">
    <source>
        <dbReference type="ARBA" id="ARBA00023239"/>
    </source>
</evidence>
<dbReference type="GO" id="GO:0005737">
    <property type="term" value="C:cytoplasm"/>
    <property type="evidence" value="ECO:0007669"/>
    <property type="project" value="TreeGrafter"/>
</dbReference>
<dbReference type="EMBL" id="MFIX01000216">
    <property type="protein sequence ID" value="OGG01250.1"/>
    <property type="molecule type" value="Genomic_DNA"/>
</dbReference>
<gene>
    <name evidence="3" type="ORF">A3F83_14225</name>
</gene>
<reference evidence="3 4" key="1">
    <citation type="journal article" date="2016" name="Nat. Commun.">
        <title>Thousands of microbial genomes shed light on interconnected biogeochemical processes in an aquifer system.</title>
        <authorList>
            <person name="Anantharaman K."/>
            <person name="Brown C.T."/>
            <person name="Hug L.A."/>
            <person name="Sharon I."/>
            <person name="Castelle C.J."/>
            <person name="Probst A.J."/>
            <person name="Thomas B.C."/>
            <person name="Singh A."/>
            <person name="Wilkins M.J."/>
            <person name="Karaoz U."/>
            <person name="Brodie E.L."/>
            <person name="Williams K.H."/>
            <person name="Hubbard S.S."/>
            <person name="Banfield J.F."/>
        </authorList>
    </citation>
    <scope>NUCLEOTIDE SEQUENCE [LARGE SCALE GENOMIC DNA]</scope>
</reference>
<dbReference type="GO" id="GO:0016831">
    <property type="term" value="F:carboxy-lyase activity"/>
    <property type="evidence" value="ECO:0007669"/>
    <property type="project" value="InterPro"/>
</dbReference>
<dbReference type="InterPro" id="IPR032465">
    <property type="entry name" value="ACMSD"/>
</dbReference>
<accession>A0A1F5YM41</accession>
<evidence type="ECO:0000313" key="3">
    <source>
        <dbReference type="EMBL" id="OGG01250.1"/>
    </source>
</evidence>
<dbReference type="Proteomes" id="UP000179129">
    <property type="component" value="Unassembled WGS sequence"/>
</dbReference>
<feature type="domain" description="Amidohydrolase-related" evidence="2">
    <location>
        <begin position="71"/>
        <end position="350"/>
    </location>
</feature>
<organism evidence="3 4">
    <name type="scientific">Candidatus Glassbacteria bacterium RIFCSPLOWO2_12_FULL_58_11</name>
    <dbReference type="NCBI Taxonomy" id="1817867"/>
    <lineage>
        <taxon>Bacteria</taxon>
        <taxon>Candidatus Glassiibacteriota</taxon>
    </lineage>
</organism>
<comment type="caution">
    <text evidence="3">The sequence shown here is derived from an EMBL/GenBank/DDBJ whole genome shotgun (WGS) entry which is preliminary data.</text>
</comment>
<protein>
    <recommendedName>
        <fullName evidence="2">Amidohydrolase-related domain-containing protein</fullName>
    </recommendedName>
</protein>
<dbReference type="InterPro" id="IPR006680">
    <property type="entry name" value="Amidohydro-rel"/>
</dbReference>
<keyword evidence="1" id="KW-0456">Lyase</keyword>
<evidence type="ECO:0000259" key="2">
    <source>
        <dbReference type="Pfam" id="PF04909"/>
    </source>
</evidence>
<sequence length="352" mass="39783">MAADELLIDAHTHIEPQYAEMALRVMDRSGVACSVNLGWEDAYGEKLLKMLSVFSRWPNRFAQLCNIDWRAVDRPDFGSRAADALEAAVEAGAKGLKIFKNLGLAVRLKDGELLRVDDRRLDPVFERAGRLGVTVLIHTADPCWFWRPIGPDNFWSGVLEGQYARWSYYRTGMPCREELLGERDNLLARHPGTRFVSPHLASLADDPLTFAETLEAHPNLYADISARLPTMVRTPQRKEIWREILIRFSDRILFGTDLIFIDPDVATGIQSQSFQRPGDLDLQGLSIEQSYEKTSVDYTAAHVKFLGSAELQPEAPFRRQKGSFALQGLGLPKNALEKILYHTPKRVYGIEN</sequence>
<name>A0A1F5YM41_9BACT</name>
<dbReference type="STRING" id="1817867.A3F83_14225"/>
<dbReference type="Gene3D" id="3.20.20.140">
    <property type="entry name" value="Metal-dependent hydrolases"/>
    <property type="match status" value="1"/>
</dbReference>
<dbReference type="PANTHER" id="PTHR21240">
    <property type="entry name" value="2-AMINO-3-CARBOXYLMUCONATE-6-SEMIALDEHYDE DECARBOXYLASE"/>
    <property type="match status" value="1"/>
</dbReference>
<evidence type="ECO:0000313" key="4">
    <source>
        <dbReference type="Proteomes" id="UP000179129"/>
    </source>
</evidence>
<dbReference type="InterPro" id="IPR032466">
    <property type="entry name" value="Metal_Hydrolase"/>
</dbReference>
<dbReference type="GO" id="GO:0016787">
    <property type="term" value="F:hydrolase activity"/>
    <property type="evidence" value="ECO:0007669"/>
    <property type="project" value="InterPro"/>
</dbReference>
<dbReference type="Pfam" id="PF04909">
    <property type="entry name" value="Amidohydro_2"/>
    <property type="match status" value="1"/>
</dbReference>